<keyword evidence="13" id="KW-1185">Reference proteome</keyword>
<keyword evidence="7" id="KW-0413">Isomerase</keyword>
<keyword evidence="6" id="KW-0256">Endoplasmic reticulum</keyword>
<evidence type="ECO:0000256" key="5">
    <source>
        <dbReference type="ARBA" id="ARBA00012723"/>
    </source>
</evidence>
<dbReference type="InterPro" id="IPR036249">
    <property type="entry name" value="Thioredoxin-like_sf"/>
</dbReference>
<dbReference type="Proteomes" id="UP001303473">
    <property type="component" value="Unassembled WGS sequence"/>
</dbReference>
<dbReference type="PANTHER" id="PTHR18929">
    <property type="entry name" value="PROTEIN DISULFIDE ISOMERASE"/>
    <property type="match status" value="1"/>
</dbReference>
<dbReference type="SUPFAM" id="SSF52833">
    <property type="entry name" value="Thioredoxin-like"/>
    <property type="match status" value="2"/>
</dbReference>
<proteinExistence type="inferred from homology"/>
<evidence type="ECO:0000256" key="2">
    <source>
        <dbReference type="ARBA" id="ARBA00002692"/>
    </source>
</evidence>
<feature type="domain" description="Thioredoxin" evidence="11">
    <location>
        <begin position="47"/>
        <end position="116"/>
    </location>
</feature>
<dbReference type="Pfam" id="PF13848">
    <property type="entry name" value="Thioredoxin_6"/>
    <property type="match status" value="1"/>
</dbReference>
<keyword evidence="10" id="KW-0732">Signal</keyword>
<comment type="caution">
    <text evidence="12">The sequence shown here is derived from an EMBL/GenBank/DDBJ whole genome shotgun (WGS) entry which is preliminary data.</text>
</comment>
<comment type="catalytic activity">
    <reaction evidence="1">
        <text>Catalyzes the rearrangement of -S-S- bonds in proteins.</text>
        <dbReference type="EC" id="5.3.4.1"/>
    </reaction>
</comment>
<evidence type="ECO:0000256" key="9">
    <source>
        <dbReference type="ARBA" id="ARBA00039846"/>
    </source>
</evidence>
<dbReference type="Pfam" id="PF00085">
    <property type="entry name" value="Thioredoxin"/>
    <property type="match status" value="1"/>
</dbReference>
<sequence length="342" mass="38169">MKMKRVSFLAFAALVAQALAWKHVTDAGLSKALQSNDSYTLVACKEHSQALEPEWIAVERTVKGNKAVSFDCSTKPKLCGALKVSSFPTIRLYHQDGRLDRYRGPRKASSIVGFLRRCLRPTVSQLNADTPAASVLTDDVVFIGDFQPEDASIRARFEATAKKYRDRFTFAVNTGHHRPPSSLACHNNLDGLDHSTDNLASVESLENFVKLCSHPVIPELTRRNEMMYYGTGKSLVHYFVYSDKEREEYVTEMRGIASKFKEYLHFTTTDANEYPDAVEMMGLKPGSRGLSVQHPTTGHVYPYTGKEKITADVVEAFLIAIINGEVQPWTRGGEESAGHDEL</sequence>
<dbReference type="GO" id="GO:0003756">
    <property type="term" value="F:protein disulfide isomerase activity"/>
    <property type="evidence" value="ECO:0007669"/>
    <property type="project" value="UniProtKB-EC"/>
</dbReference>
<evidence type="ECO:0000256" key="4">
    <source>
        <dbReference type="ARBA" id="ARBA00006347"/>
    </source>
</evidence>
<evidence type="ECO:0000313" key="13">
    <source>
        <dbReference type="Proteomes" id="UP001303473"/>
    </source>
</evidence>
<organism evidence="12 13">
    <name type="scientific">Diplogelasinospora grovesii</name>
    <dbReference type="NCBI Taxonomy" id="303347"/>
    <lineage>
        <taxon>Eukaryota</taxon>
        <taxon>Fungi</taxon>
        <taxon>Dikarya</taxon>
        <taxon>Ascomycota</taxon>
        <taxon>Pezizomycotina</taxon>
        <taxon>Sordariomycetes</taxon>
        <taxon>Sordariomycetidae</taxon>
        <taxon>Sordariales</taxon>
        <taxon>Diplogelasinosporaceae</taxon>
        <taxon>Diplogelasinospora</taxon>
    </lineage>
</organism>
<dbReference type="Gene3D" id="3.40.30.10">
    <property type="entry name" value="Glutaredoxin"/>
    <property type="match status" value="2"/>
</dbReference>
<dbReference type="GO" id="GO:0034976">
    <property type="term" value="P:response to endoplasmic reticulum stress"/>
    <property type="evidence" value="ECO:0007669"/>
    <property type="project" value="TreeGrafter"/>
</dbReference>
<protein>
    <recommendedName>
        <fullName evidence="9">Protein disulfide-isomerase</fullName>
        <ecNumber evidence="5">5.3.4.1</ecNumber>
    </recommendedName>
</protein>
<keyword evidence="8" id="KW-0676">Redox-active center</keyword>
<dbReference type="CDD" id="cd02982">
    <property type="entry name" value="PDI_b'_family"/>
    <property type="match status" value="1"/>
</dbReference>
<dbReference type="EMBL" id="MU853844">
    <property type="protein sequence ID" value="KAK3937811.1"/>
    <property type="molecule type" value="Genomic_DNA"/>
</dbReference>
<evidence type="ECO:0000256" key="8">
    <source>
        <dbReference type="ARBA" id="ARBA00023284"/>
    </source>
</evidence>
<evidence type="ECO:0000256" key="3">
    <source>
        <dbReference type="ARBA" id="ARBA00004319"/>
    </source>
</evidence>
<evidence type="ECO:0000256" key="7">
    <source>
        <dbReference type="ARBA" id="ARBA00023235"/>
    </source>
</evidence>
<comment type="subcellular location">
    <subcellularLocation>
        <location evidence="3">Endoplasmic reticulum lumen</location>
    </subcellularLocation>
</comment>
<comment type="function">
    <text evidence="2">Participates in the folding of proteins containing disulfide bonds, may be involved in glycosylation, prolyl hydroxylation and triglyceride transfer.</text>
</comment>
<dbReference type="PANTHER" id="PTHR18929:SF132">
    <property type="entry name" value="PROTEIN DISULFIDE-ISOMERASE A3"/>
    <property type="match status" value="1"/>
</dbReference>
<accession>A0AAN6N3B7</accession>
<evidence type="ECO:0000256" key="1">
    <source>
        <dbReference type="ARBA" id="ARBA00001182"/>
    </source>
</evidence>
<dbReference type="GO" id="GO:0005788">
    <property type="term" value="C:endoplasmic reticulum lumen"/>
    <property type="evidence" value="ECO:0007669"/>
    <property type="project" value="UniProtKB-SubCell"/>
</dbReference>
<dbReference type="EC" id="5.3.4.1" evidence="5"/>
<evidence type="ECO:0000256" key="10">
    <source>
        <dbReference type="SAM" id="SignalP"/>
    </source>
</evidence>
<dbReference type="CDD" id="cd02961">
    <property type="entry name" value="PDI_a_family"/>
    <property type="match status" value="1"/>
</dbReference>
<evidence type="ECO:0000313" key="12">
    <source>
        <dbReference type="EMBL" id="KAK3937811.1"/>
    </source>
</evidence>
<dbReference type="GO" id="GO:0006457">
    <property type="term" value="P:protein folding"/>
    <property type="evidence" value="ECO:0007669"/>
    <property type="project" value="TreeGrafter"/>
</dbReference>
<feature type="signal peptide" evidence="10">
    <location>
        <begin position="1"/>
        <end position="20"/>
    </location>
</feature>
<reference evidence="13" key="1">
    <citation type="journal article" date="2023" name="Mol. Phylogenet. Evol.">
        <title>Genome-scale phylogeny and comparative genomics of the fungal order Sordariales.</title>
        <authorList>
            <person name="Hensen N."/>
            <person name="Bonometti L."/>
            <person name="Westerberg I."/>
            <person name="Brannstrom I.O."/>
            <person name="Guillou S."/>
            <person name="Cros-Aarteil S."/>
            <person name="Calhoun S."/>
            <person name="Haridas S."/>
            <person name="Kuo A."/>
            <person name="Mondo S."/>
            <person name="Pangilinan J."/>
            <person name="Riley R."/>
            <person name="LaButti K."/>
            <person name="Andreopoulos B."/>
            <person name="Lipzen A."/>
            <person name="Chen C."/>
            <person name="Yan M."/>
            <person name="Daum C."/>
            <person name="Ng V."/>
            <person name="Clum A."/>
            <person name="Steindorff A."/>
            <person name="Ohm R.A."/>
            <person name="Martin F."/>
            <person name="Silar P."/>
            <person name="Natvig D.O."/>
            <person name="Lalanne C."/>
            <person name="Gautier V."/>
            <person name="Ament-Velasquez S.L."/>
            <person name="Kruys A."/>
            <person name="Hutchinson M.I."/>
            <person name="Powell A.J."/>
            <person name="Barry K."/>
            <person name="Miller A.N."/>
            <person name="Grigoriev I.V."/>
            <person name="Debuchy R."/>
            <person name="Gladieux P."/>
            <person name="Hiltunen Thoren M."/>
            <person name="Johannesson H."/>
        </authorList>
    </citation>
    <scope>NUCLEOTIDE SEQUENCE [LARGE SCALE GENOMIC DNA]</scope>
    <source>
        <strain evidence="13">CBS 340.73</strain>
    </source>
</reference>
<gene>
    <name evidence="12" type="ORF">QBC46DRAFT_391644</name>
</gene>
<evidence type="ECO:0000259" key="11">
    <source>
        <dbReference type="Pfam" id="PF00085"/>
    </source>
</evidence>
<dbReference type="InterPro" id="IPR013766">
    <property type="entry name" value="Thioredoxin_domain"/>
</dbReference>
<comment type="similarity">
    <text evidence="4">Belongs to the protein disulfide isomerase family.</text>
</comment>
<dbReference type="AlphaFoldDB" id="A0AAN6N3B7"/>
<feature type="chain" id="PRO_5042915956" description="Protein disulfide-isomerase" evidence="10">
    <location>
        <begin position="21"/>
        <end position="342"/>
    </location>
</feature>
<evidence type="ECO:0000256" key="6">
    <source>
        <dbReference type="ARBA" id="ARBA00022824"/>
    </source>
</evidence>
<name>A0AAN6N3B7_9PEZI</name>